<evidence type="ECO:0000313" key="3">
    <source>
        <dbReference type="EMBL" id="ORC89861.1"/>
    </source>
</evidence>
<feature type="compositionally biased region" description="Basic and acidic residues" evidence="2">
    <location>
        <begin position="338"/>
        <end position="350"/>
    </location>
</feature>
<keyword evidence="1" id="KW-0175">Coiled coil</keyword>
<feature type="region of interest" description="Disordered" evidence="2">
    <location>
        <begin position="318"/>
        <end position="368"/>
    </location>
</feature>
<reference evidence="3 4" key="1">
    <citation type="submission" date="2017-03" db="EMBL/GenBank/DDBJ databases">
        <title>An alternative strategy for trypanosome survival in the mammalian bloodstream revealed through genome and transcriptome analysis of the ubiquitous bovine parasite Trypanosoma (Megatrypanum) theileri.</title>
        <authorList>
            <person name="Kelly S."/>
            <person name="Ivens A."/>
            <person name="Mott A."/>
            <person name="O'Neill E."/>
            <person name="Emms D."/>
            <person name="Macleod O."/>
            <person name="Voorheis P."/>
            <person name="Matthews J."/>
            <person name="Matthews K."/>
            <person name="Carrington M."/>
        </authorList>
    </citation>
    <scope>NUCLEOTIDE SEQUENCE [LARGE SCALE GENOMIC DNA]</scope>
    <source>
        <strain evidence="3">Edinburgh</strain>
    </source>
</reference>
<gene>
    <name evidence="3" type="ORF">TM35_000101290</name>
</gene>
<feature type="coiled-coil region" evidence="1">
    <location>
        <begin position="2"/>
        <end position="203"/>
    </location>
</feature>
<dbReference type="GeneID" id="39984400"/>
<feature type="coiled-coil region" evidence="1">
    <location>
        <begin position="251"/>
        <end position="278"/>
    </location>
</feature>
<evidence type="ECO:0000313" key="4">
    <source>
        <dbReference type="Proteomes" id="UP000192257"/>
    </source>
</evidence>
<evidence type="ECO:0000256" key="1">
    <source>
        <dbReference type="SAM" id="Coils"/>
    </source>
</evidence>
<dbReference type="OrthoDB" id="250766at2759"/>
<dbReference type="VEuPathDB" id="TriTrypDB:TM35_000101290"/>
<protein>
    <submittedName>
        <fullName evidence="3">Putative OSM3-like kinesin</fullName>
    </submittedName>
</protein>
<dbReference type="Gene3D" id="1.10.287.1490">
    <property type="match status" value="1"/>
</dbReference>
<dbReference type="Proteomes" id="UP000192257">
    <property type="component" value="Unassembled WGS sequence"/>
</dbReference>
<keyword evidence="4" id="KW-1185">Reference proteome</keyword>
<dbReference type="RefSeq" id="XP_028883927.1">
    <property type="nucleotide sequence ID" value="XM_029024620.1"/>
</dbReference>
<dbReference type="AlphaFoldDB" id="A0A1X0NZ40"/>
<sequence>MEADLRKQILQWQSEVERLENDLNEKQAAYDAASTERDETIRGLAEEIAQREQQLDELQGAMKVLEERYANETQTAEERQTELQSQLENKQTELAAAEEGLQETQEALKELSERYANDTRIAEERQAELQSQLNNMGEELRRNEAQMEEEIAAYEAELDNLRNKTDAERQLNEEKSAEDEKRIKTLESELHNAIARIEELNHYMINVEEYTRGAYANTLDGFSEKQVQALEEYSTFVTANMADYSNATEARLQLLGAVEMLQKQLEQTKQQATDETGKLRQLLKVTKRASRNRLAAVMNLVHSAQGVLAETAEVDTESDASVSRAASPDALPHNSHTLADHSNKENDMKRSVSRSSPMAKHPGMKEGY</sequence>
<name>A0A1X0NZ40_9TRYP</name>
<organism evidence="3 4">
    <name type="scientific">Trypanosoma theileri</name>
    <dbReference type="NCBI Taxonomy" id="67003"/>
    <lineage>
        <taxon>Eukaryota</taxon>
        <taxon>Discoba</taxon>
        <taxon>Euglenozoa</taxon>
        <taxon>Kinetoplastea</taxon>
        <taxon>Metakinetoplastina</taxon>
        <taxon>Trypanosomatida</taxon>
        <taxon>Trypanosomatidae</taxon>
        <taxon>Trypanosoma</taxon>
    </lineage>
</organism>
<evidence type="ECO:0000256" key="2">
    <source>
        <dbReference type="SAM" id="MobiDB-lite"/>
    </source>
</evidence>
<dbReference type="EMBL" id="NBCO01000010">
    <property type="protein sequence ID" value="ORC89861.1"/>
    <property type="molecule type" value="Genomic_DNA"/>
</dbReference>
<proteinExistence type="predicted"/>
<comment type="caution">
    <text evidence="3">The sequence shown here is derived from an EMBL/GenBank/DDBJ whole genome shotgun (WGS) entry which is preliminary data.</text>
</comment>
<accession>A0A1X0NZ40</accession>